<organism evidence="2 3">
    <name type="scientific">Halarcobacter mediterraneus</name>
    <dbReference type="NCBI Taxonomy" id="2023153"/>
    <lineage>
        <taxon>Bacteria</taxon>
        <taxon>Pseudomonadati</taxon>
        <taxon>Campylobacterota</taxon>
        <taxon>Epsilonproteobacteria</taxon>
        <taxon>Campylobacterales</taxon>
        <taxon>Arcobacteraceae</taxon>
        <taxon>Halarcobacter</taxon>
    </lineage>
</organism>
<feature type="transmembrane region" description="Helical" evidence="1">
    <location>
        <begin position="310"/>
        <end position="335"/>
    </location>
</feature>
<keyword evidence="1" id="KW-1133">Transmembrane helix</keyword>
<reference evidence="2 3" key="1">
    <citation type="submission" date="2017-09" db="EMBL/GenBank/DDBJ databases">
        <title>Genomics of the genus Arcobacter.</title>
        <authorList>
            <person name="Perez-Cataluna A."/>
            <person name="Figueras M.J."/>
            <person name="Salas-Masso N."/>
        </authorList>
    </citation>
    <scope>NUCLEOTIDE SEQUENCE [LARGE SCALE GENOMIC DNA]</scope>
    <source>
        <strain evidence="2 3">F156-34</strain>
    </source>
</reference>
<accession>A0A4Q1ATA0</accession>
<feature type="transmembrane region" description="Helical" evidence="1">
    <location>
        <begin position="219"/>
        <end position="238"/>
    </location>
</feature>
<protein>
    <recommendedName>
        <fullName evidence="4">Cytochrome C oxidase subunit I</fullName>
    </recommendedName>
</protein>
<evidence type="ECO:0000313" key="3">
    <source>
        <dbReference type="Proteomes" id="UP000289718"/>
    </source>
</evidence>
<feature type="transmembrane region" description="Helical" evidence="1">
    <location>
        <begin position="359"/>
        <end position="378"/>
    </location>
</feature>
<dbReference type="OrthoDB" id="5295665at2"/>
<name>A0A4Q1ATA0_9BACT</name>
<keyword evidence="1" id="KW-0812">Transmembrane</keyword>
<keyword evidence="1" id="KW-0472">Membrane</keyword>
<sequence length="416" mass="47272">MNISTAFAPPFKLVAPFFVLGVMFFLISILLMFGSNLETLHYLNSSTLAWVHIFLLSFVMLIILGAMAQLVPVVLEVGHCAVDLYYAIYPLVIVGTTLMAFGFYSLPILLPFGGTAIFIAMSIFLIETFLTILKVKKINFIIGTIIISNIFLLLGLIVGIVLALNHSGIISVDSFKLLKAHIFLVFFGYVGTTIMSMSLILLPMFWLSHSFSWLYVKSAFYILCSSIISMLIFSFLNINIFEMISYILCIISLLLYFVQIFVIYKKRVRVEVDIYFKSMVFSYFSLIISLIFLITYLFYENDNLLISASWLILVGFIGFLIAGHLYKIVPFLVWYERFSMFVGKKQVPMLNDLIPKKSSNFQFIMSSIGIIIVTIGLLTNISEIYKSGLCFLTIGVIFLLKDILYMANIKEESYVF</sequence>
<evidence type="ECO:0008006" key="4">
    <source>
        <dbReference type="Google" id="ProtNLM"/>
    </source>
</evidence>
<dbReference type="RefSeq" id="WP_129060911.1">
    <property type="nucleotide sequence ID" value="NZ_NXIE01000002.1"/>
</dbReference>
<feature type="transmembrane region" description="Helical" evidence="1">
    <location>
        <begin position="384"/>
        <end position="400"/>
    </location>
</feature>
<keyword evidence="3" id="KW-1185">Reference proteome</keyword>
<evidence type="ECO:0000256" key="1">
    <source>
        <dbReference type="SAM" id="Phobius"/>
    </source>
</evidence>
<feature type="transmembrane region" description="Helical" evidence="1">
    <location>
        <begin position="53"/>
        <end position="75"/>
    </location>
</feature>
<feature type="transmembrane region" description="Helical" evidence="1">
    <location>
        <begin position="12"/>
        <end position="33"/>
    </location>
</feature>
<comment type="caution">
    <text evidence="2">The sequence shown here is derived from an EMBL/GenBank/DDBJ whole genome shotgun (WGS) entry which is preliminary data.</text>
</comment>
<feature type="transmembrane region" description="Helical" evidence="1">
    <location>
        <begin position="112"/>
        <end position="133"/>
    </location>
</feature>
<feature type="transmembrane region" description="Helical" evidence="1">
    <location>
        <begin position="182"/>
        <end position="207"/>
    </location>
</feature>
<evidence type="ECO:0000313" key="2">
    <source>
        <dbReference type="EMBL" id="RXK13092.1"/>
    </source>
</evidence>
<feature type="transmembrane region" description="Helical" evidence="1">
    <location>
        <begin position="87"/>
        <end position="106"/>
    </location>
</feature>
<dbReference type="Proteomes" id="UP000289718">
    <property type="component" value="Unassembled WGS sequence"/>
</dbReference>
<feature type="transmembrane region" description="Helical" evidence="1">
    <location>
        <begin position="244"/>
        <end position="264"/>
    </location>
</feature>
<feature type="transmembrane region" description="Helical" evidence="1">
    <location>
        <begin position="276"/>
        <end position="298"/>
    </location>
</feature>
<dbReference type="EMBL" id="NXIE01000002">
    <property type="protein sequence ID" value="RXK13092.1"/>
    <property type="molecule type" value="Genomic_DNA"/>
</dbReference>
<gene>
    <name evidence="2" type="ORF">CP965_04635</name>
</gene>
<feature type="transmembrane region" description="Helical" evidence="1">
    <location>
        <begin position="140"/>
        <end position="162"/>
    </location>
</feature>
<dbReference type="AlphaFoldDB" id="A0A4Q1ATA0"/>
<proteinExistence type="predicted"/>